<sequence length="74" mass="7835">MSRCVVLDVLGGVSGVDSAPLTAVDLLVFIYAIAQAWYLTPTGLLRADGSDPHRIADHRASIVATVTRFARPIG</sequence>
<gene>
    <name evidence="1" type="ORF">NZH93_39000</name>
</gene>
<protein>
    <recommendedName>
        <fullName evidence="3">HTH-type transcriptional repressor Sco4008 C-terminal domain-containing protein</fullName>
    </recommendedName>
</protein>
<dbReference type="AlphaFoldDB" id="A0A9X2VTX8"/>
<dbReference type="RefSeq" id="WP_259628336.1">
    <property type="nucleotide sequence ID" value="NZ_JANYMP010000027.1"/>
</dbReference>
<keyword evidence="2" id="KW-1185">Reference proteome</keyword>
<name>A0A9X2VTX8_9PSEU</name>
<dbReference type="EMBL" id="JANYMP010000027">
    <property type="protein sequence ID" value="MCS7482871.1"/>
    <property type="molecule type" value="Genomic_DNA"/>
</dbReference>
<proteinExistence type="predicted"/>
<dbReference type="Proteomes" id="UP001141259">
    <property type="component" value="Unassembled WGS sequence"/>
</dbReference>
<evidence type="ECO:0000313" key="2">
    <source>
        <dbReference type="Proteomes" id="UP001141259"/>
    </source>
</evidence>
<comment type="caution">
    <text evidence="1">The sequence shown here is derived from an EMBL/GenBank/DDBJ whole genome shotgun (WGS) entry which is preliminary data.</text>
</comment>
<accession>A0A9X2VTX8</accession>
<reference evidence="1" key="1">
    <citation type="submission" date="2022-08" db="EMBL/GenBank/DDBJ databases">
        <authorList>
            <person name="Tistechok S."/>
            <person name="Samborskyy M."/>
            <person name="Roman I."/>
        </authorList>
    </citation>
    <scope>NUCLEOTIDE SEQUENCE</scope>
    <source>
        <strain evidence="1">DSM 103496</strain>
    </source>
</reference>
<organism evidence="1 2">
    <name type="scientific">Umezawaea endophytica</name>
    <dbReference type="NCBI Taxonomy" id="1654476"/>
    <lineage>
        <taxon>Bacteria</taxon>
        <taxon>Bacillati</taxon>
        <taxon>Actinomycetota</taxon>
        <taxon>Actinomycetes</taxon>
        <taxon>Pseudonocardiales</taxon>
        <taxon>Pseudonocardiaceae</taxon>
        <taxon>Umezawaea</taxon>
    </lineage>
</organism>
<evidence type="ECO:0008006" key="3">
    <source>
        <dbReference type="Google" id="ProtNLM"/>
    </source>
</evidence>
<evidence type="ECO:0000313" key="1">
    <source>
        <dbReference type="EMBL" id="MCS7482871.1"/>
    </source>
</evidence>